<protein>
    <submittedName>
        <fullName evidence="1">Uncharacterized protein</fullName>
    </submittedName>
</protein>
<organism evidence="1 2">
    <name type="scientific">Celeribacter marinus</name>
    <dbReference type="NCBI Taxonomy" id="1397108"/>
    <lineage>
        <taxon>Bacteria</taxon>
        <taxon>Pseudomonadati</taxon>
        <taxon>Pseudomonadota</taxon>
        <taxon>Alphaproteobacteria</taxon>
        <taxon>Rhodobacterales</taxon>
        <taxon>Roseobacteraceae</taxon>
        <taxon>Celeribacter</taxon>
    </lineage>
</organism>
<dbReference type="KEGG" id="cmar:IMCC12053_481"/>
<reference evidence="1 2" key="1">
    <citation type="submission" date="2015-05" db="EMBL/GenBank/DDBJ databases">
        <authorList>
            <person name="Wang D.B."/>
            <person name="Wang M."/>
        </authorList>
    </citation>
    <scope>NUCLEOTIDE SEQUENCE [LARGE SCALE GENOMIC DNA]</scope>
    <source>
        <strain evidence="1 2">IMCC 12053</strain>
    </source>
</reference>
<name>A0A0P0A7U7_9RHOB</name>
<sequence length="37" mass="4482">MRLFLLARQIEHIQKIGSKYPRLSTHSENYFVKFARC</sequence>
<evidence type="ECO:0000313" key="2">
    <source>
        <dbReference type="Proteomes" id="UP000064920"/>
    </source>
</evidence>
<dbReference type="AlphaFoldDB" id="A0A0P0A7U7"/>
<accession>A0A0P0A7U7</accession>
<proteinExistence type="predicted"/>
<evidence type="ECO:0000313" key="1">
    <source>
        <dbReference type="EMBL" id="ALI54430.1"/>
    </source>
</evidence>
<dbReference type="EMBL" id="CP012023">
    <property type="protein sequence ID" value="ALI54430.1"/>
    <property type="molecule type" value="Genomic_DNA"/>
</dbReference>
<dbReference type="Proteomes" id="UP000064920">
    <property type="component" value="Chromosome"/>
</dbReference>
<keyword evidence="2" id="KW-1185">Reference proteome</keyword>
<gene>
    <name evidence="1" type="ORF">IMCC12053_481</name>
</gene>
<dbReference type="PATRIC" id="fig|1397108.4.peg.495"/>